<accession>A0A4P7W4Q4</accession>
<dbReference type="SUPFAM" id="SSF56235">
    <property type="entry name" value="N-terminal nucleophile aminohydrolases (Ntn hydrolases)"/>
    <property type="match status" value="1"/>
</dbReference>
<keyword evidence="2" id="KW-1185">Reference proteome</keyword>
<dbReference type="AlphaFoldDB" id="A0A4P7W4Q4"/>
<name>A0A4P7W4Q4_9BACT</name>
<protein>
    <submittedName>
        <fullName evidence="1">Uncharacterized protein</fullName>
    </submittedName>
</protein>
<dbReference type="RefSeq" id="WP_136416206.1">
    <property type="nucleotide sequence ID" value="NZ_CP039396.1"/>
</dbReference>
<dbReference type="EMBL" id="CP039396">
    <property type="protein sequence ID" value="QCD42971.1"/>
    <property type="molecule type" value="Genomic_DNA"/>
</dbReference>
<evidence type="ECO:0000313" key="2">
    <source>
        <dbReference type="Proteomes" id="UP000297149"/>
    </source>
</evidence>
<evidence type="ECO:0000313" key="1">
    <source>
        <dbReference type="EMBL" id="QCD42971.1"/>
    </source>
</evidence>
<dbReference type="Proteomes" id="UP000297149">
    <property type="component" value="Chromosome"/>
</dbReference>
<proteinExistence type="predicted"/>
<sequence>MTAIVGVMNRHAIAIAADSAVTMGNTHKVVNNGNKLFMLSKYEPVGIATYSNAALMGTPWEIIIKIYRKQLGEKHFPHLSDYVIDFIHFLHTHNFFTDDITQHNWLKNQIEAFYILNLRIICQKFNFKNFDYNDPLIIEKLKDELNSCLDANKINPSICDDFVGYTFEQFKNETKVDFDEIYQHPQVSNLPIDLRDLFCEAFFYYWIIQLEPDYHTGLVFCGYGDDDLYPSIIPCVVATGYNKRLKYFINQAKADSISEHGTSVTIAPFAQTDVIQTITQGLTPDCQNIIFNTIKNGVDSYTDTLCRYLSSKPEGKKFADEISKLDISSIIKTLSQGVLDSMRDSYTRPLLNTIAGLAKEDLANMAESFISLTCLIRRMSPSEETVGGPIDVAVISKGDGFIWMNRKHYFNPELNKHFFNNYYR</sequence>
<dbReference type="InterPro" id="IPR029055">
    <property type="entry name" value="Ntn_hydrolases_N"/>
</dbReference>
<reference evidence="2" key="1">
    <citation type="submission" date="2019-02" db="EMBL/GenBank/DDBJ databases">
        <title>Isolation and identification of novel species under the genus Muribaculum.</title>
        <authorList>
            <person name="Miyake S."/>
            <person name="Ding Y."/>
            <person name="Low A."/>
            <person name="Soh M."/>
            <person name="Seedorf H."/>
        </authorList>
    </citation>
    <scope>NUCLEOTIDE SEQUENCE [LARGE SCALE GENOMIC DNA]</scope>
    <source>
        <strain evidence="2">H5</strain>
    </source>
</reference>
<gene>
    <name evidence="1" type="ORF">E7747_12165</name>
</gene>
<organism evidence="1 2">
    <name type="scientific">Duncaniella dubosii</name>
    <dbReference type="NCBI Taxonomy" id="2518971"/>
    <lineage>
        <taxon>Bacteria</taxon>
        <taxon>Pseudomonadati</taxon>
        <taxon>Bacteroidota</taxon>
        <taxon>Bacteroidia</taxon>
        <taxon>Bacteroidales</taxon>
        <taxon>Muribaculaceae</taxon>
        <taxon>Duncaniella</taxon>
    </lineage>
</organism>
<dbReference type="KEGG" id="ddb:E7747_12165"/>